<feature type="domain" description="Sushi" evidence="3">
    <location>
        <begin position="235"/>
        <end position="296"/>
    </location>
</feature>
<comment type="caution">
    <text evidence="2">Lacks conserved residue(s) required for the propagation of feature annotation.</text>
</comment>
<dbReference type="SUPFAM" id="SSF63825">
    <property type="entry name" value="YWTD domain"/>
    <property type="match status" value="2"/>
</dbReference>
<feature type="domain" description="Sushi" evidence="3">
    <location>
        <begin position="886"/>
        <end position="948"/>
    </location>
</feature>
<dbReference type="PANTHER" id="PTHR46513:SF13">
    <property type="entry name" value="EGF-LIKE DOMAIN-CONTAINING PROTEIN"/>
    <property type="match status" value="1"/>
</dbReference>
<keyword evidence="1 2" id="KW-1015">Disulfide bond</keyword>
<accession>A0AAU9X516</accession>
<feature type="domain" description="Sushi" evidence="3">
    <location>
        <begin position="134"/>
        <end position="188"/>
    </location>
</feature>
<feature type="disulfide bond" evidence="2">
    <location>
        <begin position="267"/>
        <end position="294"/>
    </location>
</feature>
<dbReference type="InterPro" id="IPR035976">
    <property type="entry name" value="Sushi/SCR/CCP_sf"/>
</dbReference>
<dbReference type="EMBL" id="CALNXJ010000030">
    <property type="protein sequence ID" value="CAH3136804.1"/>
    <property type="molecule type" value="Genomic_DNA"/>
</dbReference>
<reference evidence="4 5" key="1">
    <citation type="submission" date="2022-05" db="EMBL/GenBank/DDBJ databases">
        <authorList>
            <consortium name="Genoscope - CEA"/>
            <person name="William W."/>
        </authorList>
    </citation>
    <scope>NUCLEOTIDE SEQUENCE [LARGE SCALE GENOMIC DNA]</scope>
</reference>
<keyword evidence="5" id="KW-1185">Reference proteome</keyword>
<feature type="disulfide bond" evidence="2">
    <location>
        <begin position="774"/>
        <end position="801"/>
    </location>
</feature>
<gene>
    <name evidence="4" type="ORF">PMEA_00017549</name>
</gene>
<dbReference type="AlphaFoldDB" id="A0AAU9X516"/>
<evidence type="ECO:0000256" key="2">
    <source>
        <dbReference type="PROSITE-ProRule" id="PRU00302"/>
    </source>
</evidence>
<proteinExistence type="predicted"/>
<keyword evidence="2" id="KW-0768">Sushi</keyword>
<dbReference type="CDD" id="cd00033">
    <property type="entry name" value="CCP"/>
    <property type="match status" value="6"/>
</dbReference>
<feature type="domain" description="Sushi" evidence="3">
    <location>
        <begin position="297"/>
        <end position="359"/>
    </location>
</feature>
<dbReference type="PANTHER" id="PTHR46513">
    <property type="entry name" value="VITELLOGENIN RECEPTOR-LIKE PROTEIN-RELATED-RELATED"/>
    <property type="match status" value="1"/>
</dbReference>
<feature type="disulfide bond" evidence="2">
    <location>
        <begin position="919"/>
        <end position="946"/>
    </location>
</feature>
<dbReference type="SMART" id="SM00135">
    <property type="entry name" value="LY"/>
    <property type="match status" value="5"/>
</dbReference>
<feature type="domain" description="Sushi" evidence="3">
    <location>
        <begin position="742"/>
        <end position="803"/>
    </location>
</feature>
<feature type="domain" description="Sushi" evidence="3">
    <location>
        <begin position="622"/>
        <end position="690"/>
    </location>
</feature>
<dbReference type="InterPro" id="IPR011042">
    <property type="entry name" value="6-blade_b-propeller_TolB-like"/>
</dbReference>
<comment type="caution">
    <text evidence="4">The sequence shown here is derived from an EMBL/GenBank/DDBJ whole genome shotgun (WGS) entry which is preliminary data.</text>
</comment>
<dbReference type="Gene3D" id="2.120.10.30">
    <property type="entry name" value="TolB, C-terminal domain"/>
    <property type="match status" value="2"/>
</dbReference>
<feature type="disulfide bond" evidence="2">
    <location>
        <begin position="159"/>
        <end position="186"/>
    </location>
</feature>
<dbReference type="Proteomes" id="UP001159428">
    <property type="component" value="Unassembled WGS sequence"/>
</dbReference>
<dbReference type="InterPro" id="IPR000436">
    <property type="entry name" value="Sushi_SCR_CCP_dom"/>
</dbReference>
<dbReference type="InterPro" id="IPR000033">
    <property type="entry name" value="LDLR_classB_rpt"/>
</dbReference>
<evidence type="ECO:0000259" key="3">
    <source>
        <dbReference type="PROSITE" id="PS50923"/>
    </source>
</evidence>
<name>A0AAU9X516_9CNID</name>
<evidence type="ECO:0000313" key="5">
    <source>
        <dbReference type="Proteomes" id="UP001159428"/>
    </source>
</evidence>
<dbReference type="PROSITE" id="PS50923">
    <property type="entry name" value="SUSHI"/>
    <property type="match status" value="6"/>
</dbReference>
<organism evidence="4 5">
    <name type="scientific">Pocillopora meandrina</name>
    <dbReference type="NCBI Taxonomy" id="46732"/>
    <lineage>
        <taxon>Eukaryota</taxon>
        <taxon>Metazoa</taxon>
        <taxon>Cnidaria</taxon>
        <taxon>Anthozoa</taxon>
        <taxon>Hexacorallia</taxon>
        <taxon>Scleractinia</taxon>
        <taxon>Astrocoeniina</taxon>
        <taxon>Pocilloporidae</taxon>
        <taxon>Pocillopora</taxon>
    </lineage>
</organism>
<evidence type="ECO:0000256" key="1">
    <source>
        <dbReference type="ARBA" id="ARBA00023157"/>
    </source>
</evidence>
<evidence type="ECO:0000313" key="4">
    <source>
        <dbReference type="EMBL" id="CAH3136804.1"/>
    </source>
</evidence>
<dbReference type="SMART" id="SM00032">
    <property type="entry name" value="CCP"/>
    <property type="match status" value="6"/>
</dbReference>
<dbReference type="SUPFAM" id="SSF57535">
    <property type="entry name" value="Complement control module/SCR domain"/>
    <property type="match status" value="6"/>
</dbReference>
<protein>
    <recommendedName>
        <fullName evidence="3">Sushi domain-containing protein</fullName>
    </recommendedName>
</protein>
<dbReference type="Gene3D" id="2.10.70.10">
    <property type="entry name" value="Complement Module, domain 1"/>
    <property type="match status" value="6"/>
</dbReference>
<sequence length="978" mass="109388">MFWINTGNISKVERSTLYGTQHVTIAVHNLAYSTGITLDRRRKLIFWLSQWNLIESIDYNGNNRRKVFQRDGVDFFGLTFISSDLFTTNRWLSRSVYRLNTSNGKVKSNVTVTSYWGGFYGLVAYDSSLQLPVITCPVPSPSSGTRAICSRNATCQFSCEDGYVGSGSQVRRCQRNGTWTGHNYSCQSRSSKLGNDRYAIYSCTSGQRSFYCKGEAAWNSLPGDIINSLPACEEITCPVLSPPTHGTRYGCPGNLPLDNGTVCRFTCNNGYVGSGSQVRRCQYDGIWSGQNFVCKTLKCPSLSLPRNGVLFGCNTNNTEMLYDTECRFFCKEGSEAIGATIKRCAENGTWIGPDLVCPALRRPCNSPCLLVADLRSVLALDYDNKSIFPVVSTLPVVRDVDFHYNQGYIFWCDVGSIQRSNMDGTNITVIHYDVPCRGLAVEWDLFQLYWTSYFQTIMVSDLDGNNKRTVVSSLLGPTDIVLDPHQGLMFWIDTRNISKVERSTLYGTQRVTLAVHNNTYRAGMTLDRRRKLIFWLNERNSIESIDYNGQNRRKVFQRGGVNFRAITFISSDLFVFNRWMSGSVYRLNPSNGKVKSNVTVTSYWGGFNGLVAYDSSLQLPVITCPVPSPSSGTRAICPRNATMHHNTVYYNTTCQFSCKDGYVGSVGSGSQVRRCQRNGTWSGQNYSCRSRSSKLGNDRYSAQILFSSLGGLGKSLRDRNGLCKRIPRLFSVINSLPACEEITCPVLSPPTHGTRYGCPGNVPLYNGTVCRFTCNNGYVGSGSQVRRCQYDGTWSGQNFVCKIINCTSLMINCICSSVLTQGCTLHAVLCVNFLAEDRRTISTRHQMSAWLPLNLFLSIVRVKCQVVIYSKDECHANYNRISSSALKCPTLSLPRNGVLLGCNTNNTEMSYDTECRFFCKEGSEAIGATIKRCAENGTWIGPDLVCPGTRDANYWYYQNVMEFKWFSLIFTCCIHCVA</sequence>
<feature type="disulfide bond" evidence="2">
    <location>
        <begin position="330"/>
        <end position="357"/>
    </location>
</feature>
<dbReference type="Pfam" id="PF00084">
    <property type="entry name" value="Sushi"/>
    <property type="match status" value="4"/>
</dbReference>
<dbReference type="InterPro" id="IPR050778">
    <property type="entry name" value="Cueball_EGF_LRP_Nidogen"/>
</dbReference>